<dbReference type="RefSeq" id="WP_095376902.1">
    <property type="nucleotide sequence ID" value="NZ_NCWY01000028.1"/>
</dbReference>
<dbReference type="EMBL" id="NCWY01000028">
    <property type="protein sequence ID" value="PAK92601.1"/>
    <property type="molecule type" value="Genomic_DNA"/>
</dbReference>
<evidence type="ECO:0008006" key="3">
    <source>
        <dbReference type="Google" id="ProtNLM"/>
    </source>
</evidence>
<organism evidence="1 2">
    <name type="scientific">Brevibacterium casei</name>
    <dbReference type="NCBI Taxonomy" id="33889"/>
    <lineage>
        <taxon>Bacteria</taxon>
        <taxon>Bacillati</taxon>
        <taxon>Actinomycetota</taxon>
        <taxon>Actinomycetes</taxon>
        <taxon>Micrococcales</taxon>
        <taxon>Brevibacteriaceae</taxon>
        <taxon>Brevibacterium</taxon>
    </lineage>
</organism>
<name>A0A269Z4U0_9MICO</name>
<evidence type="ECO:0000313" key="2">
    <source>
        <dbReference type="Proteomes" id="UP000216867"/>
    </source>
</evidence>
<reference evidence="1 2" key="1">
    <citation type="submission" date="2017-04" db="EMBL/GenBank/DDBJ databases">
        <title>Kefir bacterial isolates.</title>
        <authorList>
            <person name="Kim Y."/>
            <person name="Blasche S."/>
            <person name="Patil K.R."/>
        </authorList>
    </citation>
    <scope>NUCLEOTIDE SEQUENCE [LARGE SCALE GENOMIC DNA]</scope>
    <source>
        <strain evidence="1 2">OG2</strain>
    </source>
</reference>
<comment type="caution">
    <text evidence="1">The sequence shown here is derived from an EMBL/GenBank/DDBJ whole genome shotgun (WGS) entry which is preliminary data.</text>
</comment>
<proteinExistence type="predicted"/>
<gene>
    <name evidence="1" type="ORF">B8X04_16955</name>
</gene>
<protein>
    <recommendedName>
        <fullName evidence="3">Transcriptional regulator</fullName>
    </recommendedName>
</protein>
<accession>A0A269Z4U0</accession>
<evidence type="ECO:0000313" key="1">
    <source>
        <dbReference type="EMBL" id="PAK92601.1"/>
    </source>
</evidence>
<dbReference type="Proteomes" id="UP000216867">
    <property type="component" value="Unassembled WGS sequence"/>
</dbReference>
<dbReference type="AlphaFoldDB" id="A0A269Z4U0"/>
<sequence>MRLTDDETTALGHLNPRRFEILLCCLTLDEPFTAGDVLAGLREEGEAELSVSSLNRDLRGLESGGLLAGSPPLAAARKGRTVQFHTTELAETLFAQLSGRVASVLESRGLR</sequence>